<dbReference type="InterPro" id="IPR040570">
    <property type="entry name" value="LAL_C2"/>
</dbReference>
<evidence type="ECO:0000256" key="3">
    <source>
        <dbReference type="ARBA" id="ARBA00022840"/>
    </source>
</evidence>
<organism evidence="7 8">
    <name type="scientific">Streptomyces cirratus</name>
    <dbReference type="NCBI Taxonomy" id="68187"/>
    <lineage>
        <taxon>Bacteria</taxon>
        <taxon>Bacillati</taxon>
        <taxon>Actinomycetota</taxon>
        <taxon>Actinomycetes</taxon>
        <taxon>Kitasatosporales</taxon>
        <taxon>Streptomycetaceae</taxon>
        <taxon>Streptomyces</taxon>
    </lineage>
</organism>
<keyword evidence="3 4" id="KW-0067">ATP-binding</keyword>
<dbReference type="PANTHER" id="PTHR43585">
    <property type="entry name" value="FUMIPYRROLE BIOSYNTHESIS PROTEIN C"/>
    <property type="match status" value="1"/>
</dbReference>
<evidence type="ECO:0000259" key="6">
    <source>
        <dbReference type="PROSITE" id="PS50975"/>
    </source>
</evidence>
<evidence type="ECO:0000256" key="5">
    <source>
        <dbReference type="SAM" id="MobiDB-lite"/>
    </source>
</evidence>
<keyword evidence="8" id="KW-1185">Reference proteome</keyword>
<name>A0ABQ3EUT9_9ACTN</name>
<feature type="compositionally biased region" description="Low complexity" evidence="5">
    <location>
        <begin position="404"/>
        <end position="417"/>
    </location>
</feature>
<dbReference type="Proteomes" id="UP000642673">
    <property type="component" value="Unassembled WGS sequence"/>
</dbReference>
<feature type="domain" description="ATP-grasp" evidence="6">
    <location>
        <begin position="120"/>
        <end position="312"/>
    </location>
</feature>
<dbReference type="InterPro" id="IPR052032">
    <property type="entry name" value="ATP-dep_AA_Ligase"/>
</dbReference>
<evidence type="ECO:0000313" key="7">
    <source>
        <dbReference type="EMBL" id="GHB51793.1"/>
    </source>
</evidence>
<evidence type="ECO:0000313" key="8">
    <source>
        <dbReference type="Proteomes" id="UP000642673"/>
    </source>
</evidence>
<reference evidence="8" key="1">
    <citation type="journal article" date="2019" name="Int. J. Syst. Evol. Microbiol.">
        <title>The Global Catalogue of Microorganisms (GCM) 10K type strain sequencing project: providing services to taxonomists for standard genome sequencing and annotation.</title>
        <authorList>
            <consortium name="The Broad Institute Genomics Platform"/>
            <consortium name="The Broad Institute Genome Sequencing Center for Infectious Disease"/>
            <person name="Wu L."/>
            <person name="Ma J."/>
        </authorList>
    </citation>
    <scope>NUCLEOTIDE SEQUENCE [LARGE SCALE GENOMIC DNA]</scope>
    <source>
        <strain evidence="8">JCM 4738</strain>
    </source>
</reference>
<dbReference type="PROSITE" id="PS50975">
    <property type="entry name" value="ATP_GRASP"/>
    <property type="match status" value="1"/>
</dbReference>
<dbReference type="EMBL" id="BMVP01000003">
    <property type="protein sequence ID" value="GHB51793.1"/>
    <property type="molecule type" value="Genomic_DNA"/>
</dbReference>
<dbReference type="SMART" id="SM01209">
    <property type="entry name" value="GARS_A"/>
    <property type="match status" value="1"/>
</dbReference>
<evidence type="ECO:0000256" key="2">
    <source>
        <dbReference type="ARBA" id="ARBA00022741"/>
    </source>
</evidence>
<comment type="caution">
    <text evidence="7">The sequence shown here is derived from an EMBL/GenBank/DDBJ whole genome shotgun (WGS) entry which is preliminary data.</text>
</comment>
<dbReference type="InterPro" id="IPR011761">
    <property type="entry name" value="ATP-grasp"/>
</dbReference>
<accession>A0ABQ3EUT9</accession>
<sequence>MNHSPTAGRLLMVMPYEQLVRKAVEAGFRVWSIWDPALRPAAYLDKVAAHSEALALVDFEDEAALRTLVARMAVENGIQHVLHLGSESSMAPVVAEAEALGLSPNRAESVRLLNDKNAMRRLLNRNGVSVVRAREAAALGEVEPLLADFGLPAVVKPANSAGSRGIALVRTAADLAEWTERVKSAGIEGPYIVEDFLEGPEFSVETLTVGGRHEIVGITAKQTSGPPGFVETGHVHPAPLPAVDAQAIRSTVTALLDLAGYTFGPAHTEVILTPAGPRIVESQARLGGDRIPLLVEVATGLDMEAAVFRALAGEDVRTPAPRRYASVGFFRLPAGRLESVEGLAELGAEKHVHALHFPYGPGDVLPRTTDSGTRHGYAVVDAPSPDEAAQRIDAAFAALRTTITPSTSSTSGTPSIPSKKEALS</sequence>
<dbReference type="Gene3D" id="3.30.470.20">
    <property type="entry name" value="ATP-grasp fold, B domain"/>
    <property type="match status" value="1"/>
</dbReference>
<keyword evidence="2 4" id="KW-0547">Nucleotide-binding</keyword>
<gene>
    <name evidence="7" type="ORF">GCM10010347_22010</name>
</gene>
<dbReference type="PANTHER" id="PTHR43585:SF2">
    <property type="entry name" value="ATP-GRASP ENZYME FSQD"/>
    <property type="match status" value="1"/>
</dbReference>
<dbReference type="SUPFAM" id="SSF56059">
    <property type="entry name" value="Glutathione synthetase ATP-binding domain-like"/>
    <property type="match status" value="1"/>
</dbReference>
<proteinExistence type="predicted"/>
<feature type="region of interest" description="Disordered" evidence="5">
    <location>
        <begin position="404"/>
        <end position="424"/>
    </location>
</feature>
<dbReference type="RefSeq" id="WP_190183862.1">
    <property type="nucleotide sequence ID" value="NZ_BMVP01000003.1"/>
</dbReference>
<protein>
    <recommendedName>
        <fullName evidence="6">ATP-grasp domain-containing protein</fullName>
    </recommendedName>
</protein>
<keyword evidence="1" id="KW-0436">Ligase</keyword>
<evidence type="ECO:0000256" key="1">
    <source>
        <dbReference type="ARBA" id="ARBA00022598"/>
    </source>
</evidence>
<dbReference type="Pfam" id="PF13535">
    <property type="entry name" value="ATP-grasp_4"/>
    <property type="match status" value="1"/>
</dbReference>
<evidence type="ECO:0000256" key="4">
    <source>
        <dbReference type="PROSITE-ProRule" id="PRU00409"/>
    </source>
</evidence>
<dbReference type="Pfam" id="PF18603">
    <property type="entry name" value="LAL_C2"/>
    <property type="match status" value="1"/>
</dbReference>